<dbReference type="EMBL" id="QQWE01000001">
    <property type="protein sequence ID" value="REJ60024.1"/>
    <property type="molecule type" value="Genomic_DNA"/>
</dbReference>
<dbReference type="Proteomes" id="UP000256301">
    <property type="component" value="Unassembled WGS sequence"/>
</dbReference>
<name>A0A3E0MJQ1_MICAE</name>
<dbReference type="AlphaFoldDB" id="A0A3E0MJQ1"/>
<evidence type="ECO:0000313" key="3">
    <source>
        <dbReference type="Proteomes" id="UP000256301"/>
    </source>
</evidence>
<reference evidence="2 3" key="1">
    <citation type="submission" date="2017-08" db="EMBL/GenBank/DDBJ databases">
        <title>Functional genomic and metabolic studies of the symbiotic interactions of six Microcystis-dominated communities.</title>
        <authorList>
            <person name="Li Q."/>
            <person name="Lin F."/>
        </authorList>
    </citation>
    <scope>NUCLEOTIDE SEQUENCE [LARGE SCALE GENOMIC DNA]</scope>
    <source>
        <strain evidence="2">DA14</strain>
    </source>
</reference>
<protein>
    <submittedName>
        <fullName evidence="2">Uncharacterized protein</fullName>
    </submittedName>
</protein>
<accession>A0A3E0MJQ1</accession>
<gene>
    <name evidence="2" type="ORF">DWQ56_01880</name>
</gene>
<proteinExistence type="predicted"/>
<keyword evidence="1" id="KW-0732">Signal</keyword>
<evidence type="ECO:0000256" key="1">
    <source>
        <dbReference type="SAM" id="SignalP"/>
    </source>
</evidence>
<feature type="chain" id="PRO_5017830843" evidence="1">
    <location>
        <begin position="25"/>
        <end position="155"/>
    </location>
</feature>
<evidence type="ECO:0000313" key="2">
    <source>
        <dbReference type="EMBL" id="REJ60024.1"/>
    </source>
</evidence>
<organism evidence="2 3">
    <name type="scientific">Microcystis aeruginosa DA14</name>
    <dbReference type="NCBI Taxonomy" id="1987506"/>
    <lineage>
        <taxon>Bacteria</taxon>
        <taxon>Bacillati</taxon>
        <taxon>Cyanobacteriota</taxon>
        <taxon>Cyanophyceae</taxon>
        <taxon>Oscillatoriophycideae</taxon>
        <taxon>Chroococcales</taxon>
        <taxon>Microcystaceae</taxon>
        <taxon>Microcystis</taxon>
    </lineage>
</organism>
<sequence>MLKLATSSTITIFLTLSLAFIAEAANCPLVNVAGKYTLDLKTESATVWSDDPRSGCRSNGLIRGLSIQTEGLMTGARQSLAWINPSGTRFHTESTFGGRVEPSSEPMQWVGSAGDVEFKGTWRRGQLSGEFVRRFVYDGKQIECRGKVSGFKTGK</sequence>
<comment type="caution">
    <text evidence="2">The sequence shown here is derived from an EMBL/GenBank/DDBJ whole genome shotgun (WGS) entry which is preliminary data.</text>
</comment>
<feature type="signal peptide" evidence="1">
    <location>
        <begin position="1"/>
        <end position="24"/>
    </location>
</feature>